<keyword evidence="3" id="KW-0813">Transport</keyword>
<dbReference type="PANTHER" id="PTHR42718:SF9">
    <property type="entry name" value="MAJOR FACILITATOR SUPERFAMILY MULTIDRUG TRANSPORTER MFSC"/>
    <property type="match status" value="1"/>
</dbReference>
<evidence type="ECO:0000256" key="8">
    <source>
        <dbReference type="SAM" id="Phobius"/>
    </source>
</evidence>
<feature type="transmembrane region" description="Helical" evidence="8">
    <location>
        <begin position="349"/>
        <end position="367"/>
    </location>
</feature>
<feature type="transmembrane region" description="Helical" evidence="8">
    <location>
        <begin position="217"/>
        <end position="239"/>
    </location>
</feature>
<dbReference type="Gene3D" id="1.20.1250.20">
    <property type="entry name" value="MFS general substrate transporter like domains"/>
    <property type="match status" value="1"/>
</dbReference>
<evidence type="ECO:0000256" key="3">
    <source>
        <dbReference type="ARBA" id="ARBA00022448"/>
    </source>
</evidence>
<dbReference type="Proteomes" id="UP000245908">
    <property type="component" value="Unassembled WGS sequence"/>
</dbReference>
<keyword evidence="6 8" id="KW-1133">Transmembrane helix</keyword>
<dbReference type="SUPFAM" id="SSF103473">
    <property type="entry name" value="MFS general substrate transporter"/>
    <property type="match status" value="1"/>
</dbReference>
<feature type="transmembrane region" description="Helical" evidence="8">
    <location>
        <begin position="161"/>
        <end position="181"/>
    </location>
</feature>
<dbReference type="Pfam" id="PF07690">
    <property type="entry name" value="MFS_1"/>
    <property type="match status" value="1"/>
</dbReference>
<comment type="subcellular location">
    <subcellularLocation>
        <location evidence="1">Cell membrane</location>
        <topology evidence="1">Multi-pass membrane protein</topology>
    </subcellularLocation>
</comment>
<evidence type="ECO:0000259" key="9">
    <source>
        <dbReference type="PROSITE" id="PS50850"/>
    </source>
</evidence>
<evidence type="ECO:0000256" key="7">
    <source>
        <dbReference type="ARBA" id="ARBA00023136"/>
    </source>
</evidence>
<evidence type="ECO:0000313" key="10">
    <source>
        <dbReference type="EMBL" id="PVU71706.1"/>
    </source>
</evidence>
<dbReference type="PROSITE" id="PS50850">
    <property type="entry name" value="MFS"/>
    <property type="match status" value="1"/>
</dbReference>
<dbReference type="CDD" id="cd17321">
    <property type="entry name" value="MFS_MMR_MDR_like"/>
    <property type="match status" value="1"/>
</dbReference>
<evidence type="ECO:0000256" key="6">
    <source>
        <dbReference type="ARBA" id="ARBA00022989"/>
    </source>
</evidence>
<dbReference type="InterPro" id="IPR036259">
    <property type="entry name" value="MFS_trans_sf"/>
</dbReference>
<evidence type="ECO:0000256" key="2">
    <source>
        <dbReference type="ARBA" id="ARBA00008537"/>
    </source>
</evidence>
<feature type="transmembrane region" description="Helical" evidence="8">
    <location>
        <begin position="443"/>
        <end position="460"/>
    </location>
</feature>
<evidence type="ECO:0000256" key="5">
    <source>
        <dbReference type="ARBA" id="ARBA00022692"/>
    </source>
</evidence>
<organism evidence="10 11">
    <name type="scientific">Nanobsidianus stetteri</name>
    <dbReference type="NCBI Taxonomy" id="1294122"/>
    <lineage>
        <taxon>Archaea</taxon>
        <taxon>Nanobdellota</taxon>
        <taxon>Candidatus Nanoarchaeia</taxon>
        <taxon>Nanoarchaeales</taxon>
        <taxon>Nanopusillaceae</taxon>
        <taxon>Candidatus Nanobsidianus</taxon>
    </lineage>
</organism>
<dbReference type="PANTHER" id="PTHR42718">
    <property type="entry name" value="MAJOR FACILITATOR SUPERFAMILY MULTIDRUG TRANSPORTER MFSC"/>
    <property type="match status" value="1"/>
</dbReference>
<dbReference type="GO" id="GO:0022857">
    <property type="term" value="F:transmembrane transporter activity"/>
    <property type="evidence" value="ECO:0007669"/>
    <property type="project" value="InterPro"/>
</dbReference>
<dbReference type="GO" id="GO:0005886">
    <property type="term" value="C:plasma membrane"/>
    <property type="evidence" value="ECO:0007669"/>
    <property type="project" value="UniProtKB-SubCell"/>
</dbReference>
<feature type="transmembrane region" description="Helical" evidence="8">
    <location>
        <begin position="399"/>
        <end position="423"/>
    </location>
</feature>
<feature type="transmembrane region" description="Helical" evidence="8">
    <location>
        <begin position="38"/>
        <end position="61"/>
    </location>
</feature>
<feature type="transmembrane region" description="Helical" evidence="8">
    <location>
        <begin position="73"/>
        <end position="92"/>
    </location>
</feature>
<keyword evidence="5 8" id="KW-0812">Transmembrane</keyword>
<keyword evidence="4" id="KW-1003">Cell membrane</keyword>
<dbReference type="NCBIfam" id="TIGR00711">
    <property type="entry name" value="efflux_EmrB"/>
    <property type="match status" value="1"/>
</dbReference>
<keyword evidence="7 8" id="KW-0472">Membrane</keyword>
<evidence type="ECO:0000256" key="1">
    <source>
        <dbReference type="ARBA" id="ARBA00004651"/>
    </source>
</evidence>
<feature type="transmembrane region" description="Helical" evidence="8">
    <location>
        <begin position="324"/>
        <end position="343"/>
    </location>
</feature>
<dbReference type="FunFam" id="1.20.1250.20:FF:000503">
    <property type="entry name" value="Drug resistance transporter, EmrB/QacA subfamily"/>
    <property type="match status" value="1"/>
</dbReference>
<proteinExistence type="inferred from homology"/>
<dbReference type="InterPro" id="IPR004638">
    <property type="entry name" value="EmrB-like"/>
</dbReference>
<feature type="transmembrane region" description="Helical" evidence="8">
    <location>
        <begin position="132"/>
        <end position="155"/>
    </location>
</feature>
<reference evidence="10 11" key="1">
    <citation type="journal article" date="2015" name="Appl. Environ. Microbiol.">
        <title>Nanoarchaeota, Their Sulfolobales Host, and Nanoarchaeota Virus Distribution across Yellowstone National Park Hot Springs.</title>
        <authorList>
            <person name="Munson-McGee J.H."/>
            <person name="Field E.K."/>
            <person name="Bateson M."/>
            <person name="Rooney C."/>
            <person name="Stepanauskas R."/>
            <person name="Young M.J."/>
        </authorList>
    </citation>
    <scope>NUCLEOTIDE SEQUENCE [LARGE SCALE GENOMIC DNA]</scope>
    <source>
        <strain evidence="10">SCGC AB-777_O03</strain>
    </source>
</reference>
<sequence length="478" mass="51130">MDSNNLALLVVVLGTLMSAVDATIVILAIPSIAQDLHTNLYVIIWVIIIYLLVIAVFTTQLGRLGDIYGRSRFYNLGFVIFTIGSILCGAAPDAISLIIFRGIQGLGASMMQANSGAIIADIFPPNQRGKAYGYNSIGWNAGATLGIVLGGFITTFLGWRYIFYINVPIGIVAIILGLKYIKDRERRNTKLDIIGMLSLLASLSLISYGAADIAGEGVSLLNVYLISAGLIILLGFILVEKRQQFPIIDLKAFKANKVFTYSIFASFLQTMGYLSTAFIIIMYLQGIRGLSPFEASLLLVPGYVLASLVAPFTGRLSDKIGSRIPATIGLALMMLAIFIYLHLSINTPLYVIIIASTIGGLGSSLFFPANNSAIMANAPRGFYGGASGLARTLSNIGTLLSYVIAISISSVTVPRYVAFEVFLGTTNLIGGVASSFLTGLKSALYVSLGILSIALVLSALRGKEDRKQLLQVDQSNSQ</sequence>
<comment type="similarity">
    <text evidence="2">Belongs to the major facilitator superfamily. EmrB family.</text>
</comment>
<dbReference type="Gene3D" id="1.20.1720.10">
    <property type="entry name" value="Multidrug resistance protein D"/>
    <property type="match status" value="1"/>
</dbReference>
<evidence type="ECO:0000256" key="4">
    <source>
        <dbReference type="ARBA" id="ARBA00022475"/>
    </source>
</evidence>
<dbReference type="InterPro" id="IPR011701">
    <property type="entry name" value="MFS"/>
</dbReference>
<dbReference type="InterPro" id="IPR020846">
    <property type="entry name" value="MFS_dom"/>
</dbReference>
<protein>
    <submittedName>
        <fullName evidence="10">MFS transporter</fullName>
    </submittedName>
</protein>
<evidence type="ECO:0000313" key="11">
    <source>
        <dbReference type="Proteomes" id="UP000245908"/>
    </source>
</evidence>
<gene>
    <name evidence="10" type="ORF">DDW05_00180</name>
</gene>
<dbReference type="FunFam" id="1.20.1720.10:FF:000021">
    <property type="entry name" value="Drug resistance transporter, EmrB/QacA subfamily"/>
    <property type="match status" value="1"/>
</dbReference>
<name>A0A2T9WV70_NANST</name>
<feature type="transmembrane region" description="Helical" evidence="8">
    <location>
        <begin position="193"/>
        <end position="211"/>
    </location>
</feature>
<dbReference type="EMBL" id="QEFH01000001">
    <property type="protein sequence ID" value="PVU71706.1"/>
    <property type="molecule type" value="Genomic_DNA"/>
</dbReference>
<feature type="domain" description="Major facilitator superfamily (MFS) profile" evidence="9">
    <location>
        <begin position="7"/>
        <end position="466"/>
    </location>
</feature>
<comment type="caution">
    <text evidence="10">The sequence shown here is derived from an EMBL/GenBank/DDBJ whole genome shotgun (WGS) entry which is preliminary data.</text>
</comment>
<feature type="transmembrane region" description="Helical" evidence="8">
    <location>
        <begin position="295"/>
        <end position="312"/>
    </location>
</feature>
<dbReference type="AlphaFoldDB" id="A0A2T9WV70"/>
<accession>A0A2T9WV70</accession>
<feature type="transmembrane region" description="Helical" evidence="8">
    <location>
        <begin position="259"/>
        <end position="283"/>
    </location>
</feature>